<dbReference type="AlphaFoldDB" id="A0A1J0ADZ0"/>
<gene>
    <name evidence="2" type="ORF">GlitD10_1819</name>
</gene>
<dbReference type="STRING" id="1188229.GlitD10_1819"/>
<dbReference type="KEGG" id="glt:GlitD10_1819"/>
<dbReference type="EMBL" id="CP017675">
    <property type="protein sequence ID" value="APB34145.1"/>
    <property type="molecule type" value="Genomic_DNA"/>
</dbReference>
<sequence length="103" mass="11868">MLYNINMRCPPVSGRRFNRDDLIIVRVHRTKNNLSMPKPRYDEDKNVSRHAATSEGDCENMAQKYGWVLIGVEQTPGGSVFKVDCVFEGETEFPKPYQEKESD</sequence>
<protein>
    <submittedName>
        <fullName evidence="2">Uncharacterized protein</fullName>
    </submittedName>
</protein>
<organism evidence="2 3">
    <name type="scientific">Gloeomargarita lithophora Alchichica-D10</name>
    <dbReference type="NCBI Taxonomy" id="1188229"/>
    <lineage>
        <taxon>Bacteria</taxon>
        <taxon>Bacillati</taxon>
        <taxon>Cyanobacteriota</taxon>
        <taxon>Cyanophyceae</taxon>
        <taxon>Gloeomargaritales</taxon>
        <taxon>Gloeomargaritaceae</taxon>
        <taxon>Gloeomargarita</taxon>
    </lineage>
</organism>
<proteinExistence type="predicted"/>
<name>A0A1J0ADZ0_9CYAN</name>
<reference evidence="2 3" key="1">
    <citation type="submission" date="2016-10" db="EMBL/GenBank/DDBJ databases">
        <title>Description of Gloeomargarita lithophora gen. nov., sp. nov., a thylakoid-bearing basal-branching cyanobacterium with intracellular carbonates, and proposal for Gloeomargaritales ord. nov.</title>
        <authorList>
            <person name="Moreira D."/>
            <person name="Tavera R."/>
            <person name="Benzerara K."/>
            <person name="Skouri-Panet F."/>
            <person name="Couradeau E."/>
            <person name="Gerard E."/>
            <person name="Loussert C."/>
            <person name="Novelo E."/>
            <person name="Zivanovic Y."/>
            <person name="Lopez-Garcia P."/>
        </authorList>
    </citation>
    <scope>NUCLEOTIDE SEQUENCE [LARGE SCALE GENOMIC DNA]</scope>
    <source>
        <strain evidence="2 3">D10</strain>
    </source>
</reference>
<keyword evidence="3" id="KW-1185">Reference proteome</keyword>
<accession>A0A1J0ADZ0</accession>
<dbReference type="Proteomes" id="UP000180235">
    <property type="component" value="Chromosome"/>
</dbReference>
<evidence type="ECO:0000313" key="3">
    <source>
        <dbReference type="Proteomes" id="UP000180235"/>
    </source>
</evidence>
<evidence type="ECO:0000313" key="2">
    <source>
        <dbReference type="EMBL" id="APB34145.1"/>
    </source>
</evidence>
<evidence type="ECO:0000256" key="1">
    <source>
        <dbReference type="SAM" id="MobiDB-lite"/>
    </source>
</evidence>
<feature type="region of interest" description="Disordered" evidence="1">
    <location>
        <begin position="34"/>
        <end position="55"/>
    </location>
</feature>